<gene>
    <name evidence="2" type="ORF">KUDE01_010257</name>
</gene>
<dbReference type="EMBL" id="JASDAP010000015">
    <property type="protein sequence ID" value="KAK1891429.1"/>
    <property type="molecule type" value="Genomic_DNA"/>
</dbReference>
<evidence type="ECO:0000313" key="3">
    <source>
        <dbReference type="Proteomes" id="UP001228049"/>
    </source>
</evidence>
<keyword evidence="3" id="KW-1185">Reference proteome</keyword>
<dbReference type="Proteomes" id="UP001228049">
    <property type="component" value="Unassembled WGS sequence"/>
</dbReference>
<protein>
    <submittedName>
        <fullName evidence="2">Retinoblastoma-associated protein</fullName>
    </submittedName>
</protein>
<sequence>MKIITGSENLVMERPAGVEGYPPVSNAPDEEEVGEVSNAVQDEGVPAGWFLAGNALELHPKLPPWTLPAPSLLVLLLLRLLRRKWNVLKKLHPQPLQGRKGPLHRPQALASPPRGPGKRRAGKRTTGTCQPPPQASASQPRGPGKRTSGTRHPPPQASAVPWKRDTVWRTRGHLRTATRTETNSCCKI</sequence>
<proteinExistence type="predicted"/>
<reference evidence="2" key="1">
    <citation type="submission" date="2023-04" db="EMBL/GenBank/DDBJ databases">
        <title>Chromosome-level genome of Chaenocephalus aceratus.</title>
        <authorList>
            <person name="Park H."/>
        </authorList>
    </citation>
    <scope>NUCLEOTIDE SEQUENCE</scope>
    <source>
        <strain evidence="2">DE</strain>
        <tissue evidence="2">Muscle</tissue>
    </source>
</reference>
<name>A0AAD9BZ50_DISEL</name>
<dbReference type="AlphaFoldDB" id="A0AAD9BZ50"/>
<evidence type="ECO:0000256" key="1">
    <source>
        <dbReference type="SAM" id="MobiDB-lite"/>
    </source>
</evidence>
<evidence type="ECO:0000313" key="2">
    <source>
        <dbReference type="EMBL" id="KAK1891429.1"/>
    </source>
</evidence>
<feature type="region of interest" description="Disordered" evidence="1">
    <location>
        <begin position="93"/>
        <end position="168"/>
    </location>
</feature>
<organism evidence="2 3">
    <name type="scientific">Dissostichus eleginoides</name>
    <name type="common">Patagonian toothfish</name>
    <name type="synonym">Dissostichus amissus</name>
    <dbReference type="NCBI Taxonomy" id="100907"/>
    <lineage>
        <taxon>Eukaryota</taxon>
        <taxon>Metazoa</taxon>
        <taxon>Chordata</taxon>
        <taxon>Craniata</taxon>
        <taxon>Vertebrata</taxon>
        <taxon>Euteleostomi</taxon>
        <taxon>Actinopterygii</taxon>
        <taxon>Neopterygii</taxon>
        <taxon>Teleostei</taxon>
        <taxon>Neoteleostei</taxon>
        <taxon>Acanthomorphata</taxon>
        <taxon>Eupercaria</taxon>
        <taxon>Perciformes</taxon>
        <taxon>Notothenioidei</taxon>
        <taxon>Nototheniidae</taxon>
        <taxon>Dissostichus</taxon>
    </lineage>
</organism>
<accession>A0AAD9BZ50</accession>
<comment type="caution">
    <text evidence="2">The sequence shown here is derived from an EMBL/GenBank/DDBJ whole genome shotgun (WGS) entry which is preliminary data.</text>
</comment>